<name>Q3SUP2_NITWN</name>
<dbReference type="AlphaFoldDB" id="Q3SUP2"/>
<keyword evidence="3" id="KW-0472">Membrane</keyword>
<sequence>MKKILLITAAVLVSVPAASAADLAPRPYTKAPPYVPAPIYNWTGFYLGGHIGGAFSNGRDGVFLGGVQSGWDLQFAPNWVFGLEGSYSFLDSGIAGANLGLGSATARLGYTWGGPALFYVKGGYGTAVLRGNNAIFGINPNIGLDGYTVGAGLEYMFTQNWAGKVEYQYFDFGRIAGTNINLDTHTVKVGLNYRFNLGAPAAAPYAPGY</sequence>
<dbReference type="Gene3D" id="2.40.160.20">
    <property type="match status" value="1"/>
</dbReference>
<dbReference type="InterPro" id="IPR011250">
    <property type="entry name" value="OMP/PagP_B-barrel"/>
</dbReference>
<evidence type="ECO:0000313" key="8">
    <source>
        <dbReference type="EMBL" id="ABA03999.1"/>
    </source>
</evidence>
<dbReference type="OrthoDB" id="9815357at2"/>
<dbReference type="InterPro" id="IPR027385">
    <property type="entry name" value="Beta-barrel_OMP"/>
</dbReference>
<dbReference type="eggNOG" id="COG3637">
    <property type="taxonomic scope" value="Bacteria"/>
</dbReference>
<dbReference type="Pfam" id="PF13505">
    <property type="entry name" value="OMP_b-brl"/>
    <property type="match status" value="1"/>
</dbReference>
<evidence type="ECO:0000256" key="1">
    <source>
        <dbReference type="ARBA" id="ARBA00004442"/>
    </source>
</evidence>
<organism evidence="8 9">
    <name type="scientific">Nitrobacter winogradskyi (strain ATCC 25391 / DSM 10237 / CIP 104748 / NCIMB 11846 / Nb-255)</name>
    <dbReference type="NCBI Taxonomy" id="323098"/>
    <lineage>
        <taxon>Bacteria</taxon>
        <taxon>Pseudomonadati</taxon>
        <taxon>Pseudomonadota</taxon>
        <taxon>Alphaproteobacteria</taxon>
        <taxon>Hyphomicrobiales</taxon>
        <taxon>Nitrobacteraceae</taxon>
        <taxon>Nitrobacter</taxon>
    </lineage>
</organism>
<dbReference type="SUPFAM" id="SSF56925">
    <property type="entry name" value="OMPA-like"/>
    <property type="match status" value="1"/>
</dbReference>
<feature type="chain" id="PRO_5004229262" evidence="6">
    <location>
        <begin position="21"/>
        <end position="209"/>
    </location>
</feature>
<accession>Q3SUP2</accession>
<comment type="subcellular location">
    <subcellularLocation>
        <location evidence="1">Cell outer membrane</location>
    </subcellularLocation>
</comment>
<proteinExistence type="inferred from homology"/>
<comment type="similarity">
    <text evidence="5">Belongs to the Omp25/RopB family.</text>
</comment>
<dbReference type="InterPro" id="IPR051692">
    <property type="entry name" value="OMP-like"/>
</dbReference>
<dbReference type="EMBL" id="CP000115">
    <property type="protein sequence ID" value="ABA03999.1"/>
    <property type="molecule type" value="Genomic_DNA"/>
</dbReference>
<feature type="domain" description="Outer membrane protein beta-barrel" evidence="7">
    <location>
        <begin position="13"/>
        <end position="195"/>
    </location>
</feature>
<dbReference type="STRING" id="323098.Nwi_0733"/>
<evidence type="ECO:0000259" key="7">
    <source>
        <dbReference type="Pfam" id="PF13505"/>
    </source>
</evidence>
<protein>
    <submittedName>
        <fullName evidence="8">Possible outer membrane protein</fullName>
    </submittedName>
</protein>
<dbReference type="Proteomes" id="UP000002531">
    <property type="component" value="Chromosome"/>
</dbReference>
<evidence type="ECO:0000256" key="2">
    <source>
        <dbReference type="ARBA" id="ARBA00022729"/>
    </source>
</evidence>
<evidence type="ECO:0000256" key="6">
    <source>
        <dbReference type="SAM" id="SignalP"/>
    </source>
</evidence>
<feature type="signal peptide" evidence="6">
    <location>
        <begin position="1"/>
        <end position="20"/>
    </location>
</feature>
<keyword evidence="4" id="KW-0998">Cell outer membrane</keyword>
<dbReference type="PANTHER" id="PTHR34001">
    <property type="entry name" value="BLL7405 PROTEIN"/>
    <property type="match status" value="1"/>
</dbReference>
<evidence type="ECO:0000313" key="9">
    <source>
        <dbReference type="Proteomes" id="UP000002531"/>
    </source>
</evidence>
<dbReference type="KEGG" id="nwi:Nwi_0733"/>
<keyword evidence="2 6" id="KW-0732">Signal</keyword>
<evidence type="ECO:0000256" key="3">
    <source>
        <dbReference type="ARBA" id="ARBA00023136"/>
    </source>
</evidence>
<dbReference type="GO" id="GO:0009279">
    <property type="term" value="C:cell outer membrane"/>
    <property type="evidence" value="ECO:0007669"/>
    <property type="project" value="UniProtKB-SubCell"/>
</dbReference>
<keyword evidence="9" id="KW-1185">Reference proteome</keyword>
<dbReference type="PANTHER" id="PTHR34001:SF3">
    <property type="entry name" value="BLL7405 PROTEIN"/>
    <property type="match status" value="1"/>
</dbReference>
<gene>
    <name evidence="8" type="ordered locus">Nwi_0733</name>
</gene>
<evidence type="ECO:0000256" key="4">
    <source>
        <dbReference type="ARBA" id="ARBA00023237"/>
    </source>
</evidence>
<evidence type="ECO:0000256" key="5">
    <source>
        <dbReference type="ARBA" id="ARBA00038306"/>
    </source>
</evidence>
<reference evidence="8 9" key="1">
    <citation type="journal article" date="2006" name="Appl. Environ. Microbiol.">
        <title>Genome sequence of the chemolithoautotrophic nitrite-oxidizing bacterium Nitrobacter winogradskyi Nb-255.</title>
        <authorList>
            <person name="Starkenburg S.R."/>
            <person name="Chain P.S."/>
            <person name="Sayavedra-Soto L.A."/>
            <person name="Hauser L."/>
            <person name="Land M.L."/>
            <person name="Larimer F.W."/>
            <person name="Malfatti S.A."/>
            <person name="Klotz M.G."/>
            <person name="Bottomley P.J."/>
            <person name="Arp D.J."/>
            <person name="Hickey W.J."/>
        </authorList>
    </citation>
    <scope>NUCLEOTIDE SEQUENCE [LARGE SCALE GENOMIC DNA]</scope>
    <source>
        <strain evidence="9">ATCC 25391 / DSM 10237 / CIP 104748 / NCIMB 11846 / Nb-255</strain>
    </source>
</reference>
<dbReference type="HOGENOM" id="CLU_037100_0_1_5"/>
<dbReference type="RefSeq" id="WP_011314053.1">
    <property type="nucleotide sequence ID" value="NC_007406.1"/>
</dbReference>